<dbReference type="InterPro" id="IPR025406">
    <property type="entry name" value="DUF4132"/>
</dbReference>
<dbReference type="RefSeq" id="WP_182706885.1">
    <property type="nucleotide sequence ID" value="NZ_JACJII010000001.1"/>
</dbReference>
<dbReference type="AlphaFoldDB" id="A0A7W3N1K2"/>
<accession>A0A7W3N1K2</accession>
<organism evidence="3 4">
    <name type="scientific">Thermomonospora cellulosilytica</name>
    <dbReference type="NCBI Taxonomy" id="1411118"/>
    <lineage>
        <taxon>Bacteria</taxon>
        <taxon>Bacillati</taxon>
        <taxon>Actinomycetota</taxon>
        <taxon>Actinomycetes</taxon>
        <taxon>Streptosporangiales</taxon>
        <taxon>Thermomonosporaceae</taxon>
        <taxon>Thermomonospora</taxon>
    </lineage>
</organism>
<dbReference type="Pfam" id="PF24879">
    <property type="entry name" value="DUF7737"/>
    <property type="match status" value="1"/>
</dbReference>
<feature type="domain" description="DUF7737" evidence="2">
    <location>
        <begin position="740"/>
        <end position="841"/>
    </location>
</feature>
<dbReference type="Pfam" id="PF13569">
    <property type="entry name" value="DUF4132"/>
    <property type="match status" value="1"/>
</dbReference>
<sequence length="847" mass="94430">MLYERLTAKARAGDGLDAVRTDAIEKVRWLVDLLDRQRENWTEQLACRDRERHERLSTEMDLIGTKIREGLGSCGHDERRAAAVVLTLAAEFTDTLWDYDEELALVVPGTRGWSAPEASALLAHVEACHMAFWFARSLGFALTAAEALDVDDQRTVAPLLQRIHRRLIDEEGVGAGHYSALARRIWRLLKNVDGTRFPAGTIPDHDPWAEPLREHANASPTPELVDLVLHLAALSGPRPSERWRRRCLELLDATGAVDLPSRCLRGLAEGEALCSREHGPLPSWPFDHHHHYLVRPTHVDLARGLVWSAALVDGAATVHDLVALALRTGGPDGDVVEQLKLAGAAVNALGGIDGPSTLEALWRLQRTIRHRGLRKQLDTALRTAAGRQGITPEQLIERSVPAHGLAADGSATRELGDHRAVVSVENAATVRLSFALPDGRRARTVPAALKEPYAEELKELKSLVKEIRGTLSGERARLEGLMSAERRWTYQEWSRHYRDHPVTGAVTRDLIWEFAGPDGAWTAAVPSGPGLLRADGRELPPPAAHTPVRLWHPIRAAADEITAWREFVTGRRMRQPFKQAFREIYLPTPAELETGGYSNRFAAHIVHYPRLYALFKTRGWRANFLGPYDGGHDGEARGTFAEGEWQACFYHESVEAEDVDHRPDYAATDQVRFERRTGRTWRRVPLAEVPAIVFSEAMRDVDMFVAVTSIAADPDWADRGEDRYAAYWRSASFGELTAGAEVRRDALARILPRTRIADRCRLDDRHLVVRGDLRIYKIHLGSANVLMEPDDSYLCIVPARRSTGGGLYLPFEDERLSLILSKAFLLAADTEITDGSILRQITRGTPP</sequence>
<proteinExistence type="predicted"/>
<gene>
    <name evidence="3" type="ORF">HNR21_004699</name>
</gene>
<evidence type="ECO:0000313" key="4">
    <source>
        <dbReference type="Proteomes" id="UP000539313"/>
    </source>
</evidence>
<dbReference type="Proteomes" id="UP000539313">
    <property type="component" value="Unassembled WGS sequence"/>
</dbReference>
<feature type="domain" description="DUF4132" evidence="1">
    <location>
        <begin position="439"/>
        <end position="620"/>
    </location>
</feature>
<evidence type="ECO:0008006" key="5">
    <source>
        <dbReference type="Google" id="ProtNLM"/>
    </source>
</evidence>
<evidence type="ECO:0000259" key="2">
    <source>
        <dbReference type="Pfam" id="PF24879"/>
    </source>
</evidence>
<name>A0A7W3N1K2_9ACTN</name>
<evidence type="ECO:0000259" key="1">
    <source>
        <dbReference type="Pfam" id="PF13569"/>
    </source>
</evidence>
<evidence type="ECO:0000313" key="3">
    <source>
        <dbReference type="EMBL" id="MBA9005817.1"/>
    </source>
</evidence>
<dbReference type="InterPro" id="IPR056639">
    <property type="entry name" value="DUF7737"/>
</dbReference>
<dbReference type="EMBL" id="JACJII010000001">
    <property type="protein sequence ID" value="MBA9005817.1"/>
    <property type="molecule type" value="Genomic_DNA"/>
</dbReference>
<comment type="caution">
    <text evidence="3">The sequence shown here is derived from an EMBL/GenBank/DDBJ whole genome shotgun (WGS) entry which is preliminary data.</text>
</comment>
<keyword evidence="4" id="KW-1185">Reference proteome</keyword>
<reference evidence="3 4" key="1">
    <citation type="submission" date="2020-08" db="EMBL/GenBank/DDBJ databases">
        <title>Sequencing the genomes of 1000 actinobacteria strains.</title>
        <authorList>
            <person name="Klenk H.-P."/>
        </authorList>
    </citation>
    <scope>NUCLEOTIDE SEQUENCE [LARGE SCALE GENOMIC DNA]</scope>
    <source>
        <strain evidence="3 4">DSM 45823</strain>
    </source>
</reference>
<protein>
    <recommendedName>
        <fullName evidence="5">DUF4132 domain-containing protein</fullName>
    </recommendedName>
</protein>